<sequence>MTIAANDIATFIDKFTNGKSTIVYGMSYGTGLVERLMHLKTQKVIGDVLDGFSTTSATTKNKFPFISVSNLDFGEVADTFLDLCVADDSRSRHFKSKSLPD</sequence>
<dbReference type="EnsemblProtists" id="HpaT804324">
    <property type="protein sequence ID" value="HpaP804324"/>
    <property type="gene ID" value="HpaG804324"/>
</dbReference>
<name>M4BDF7_HYAAE</name>
<reference evidence="2" key="1">
    <citation type="journal article" date="2010" name="Science">
        <title>Signatures of adaptation to obligate biotrophy in the Hyaloperonospora arabidopsidis genome.</title>
        <authorList>
            <person name="Baxter L."/>
            <person name="Tripathy S."/>
            <person name="Ishaque N."/>
            <person name="Boot N."/>
            <person name="Cabral A."/>
            <person name="Kemen E."/>
            <person name="Thines M."/>
            <person name="Ah-Fong A."/>
            <person name="Anderson R."/>
            <person name="Badejoko W."/>
            <person name="Bittner-Eddy P."/>
            <person name="Boore J.L."/>
            <person name="Chibucos M.C."/>
            <person name="Coates M."/>
            <person name="Dehal P."/>
            <person name="Delehaunty K."/>
            <person name="Dong S."/>
            <person name="Downton P."/>
            <person name="Dumas B."/>
            <person name="Fabro G."/>
            <person name="Fronick C."/>
            <person name="Fuerstenberg S.I."/>
            <person name="Fulton L."/>
            <person name="Gaulin E."/>
            <person name="Govers F."/>
            <person name="Hughes L."/>
            <person name="Humphray S."/>
            <person name="Jiang R.H."/>
            <person name="Judelson H."/>
            <person name="Kamoun S."/>
            <person name="Kyung K."/>
            <person name="Meijer H."/>
            <person name="Minx P."/>
            <person name="Morris P."/>
            <person name="Nelson J."/>
            <person name="Phuntumart V."/>
            <person name="Qutob D."/>
            <person name="Rehmany A."/>
            <person name="Rougon-Cardoso A."/>
            <person name="Ryden P."/>
            <person name="Torto-Alalibo T."/>
            <person name="Studholme D."/>
            <person name="Wang Y."/>
            <person name="Win J."/>
            <person name="Wood J."/>
            <person name="Clifton S.W."/>
            <person name="Rogers J."/>
            <person name="Van den Ackerveken G."/>
            <person name="Jones J.D."/>
            <person name="McDowell J.M."/>
            <person name="Beynon J."/>
            <person name="Tyler B.M."/>
        </authorList>
    </citation>
    <scope>NUCLEOTIDE SEQUENCE [LARGE SCALE GENOMIC DNA]</scope>
    <source>
        <strain evidence="2">Emoy2</strain>
    </source>
</reference>
<dbReference type="EMBL" id="JH598161">
    <property type="status" value="NOT_ANNOTATED_CDS"/>
    <property type="molecule type" value="Genomic_DNA"/>
</dbReference>
<accession>M4BDF7</accession>
<evidence type="ECO:0000313" key="2">
    <source>
        <dbReference type="Proteomes" id="UP000011713"/>
    </source>
</evidence>
<evidence type="ECO:0008006" key="3">
    <source>
        <dbReference type="Google" id="ProtNLM"/>
    </source>
</evidence>
<dbReference type="AlphaFoldDB" id="M4BDF7"/>
<protein>
    <recommendedName>
        <fullName evidence="3">AB hydrolase-1 domain-containing protein</fullName>
    </recommendedName>
</protein>
<dbReference type="Proteomes" id="UP000011713">
    <property type="component" value="Unassembled WGS sequence"/>
</dbReference>
<dbReference type="OMA" id="IFAERLM"/>
<organism evidence="1 2">
    <name type="scientific">Hyaloperonospora arabidopsidis (strain Emoy2)</name>
    <name type="common">Downy mildew agent</name>
    <name type="synonym">Peronospora arabidopsidis</name>
    <dbReference type="NCBI Taxonomy" id="559515"/>
    <lineage>
        <taxon>Eukaryota</taxon>
        <taxon>Sar</taxon>
        <taxon>Stramenopiles</taxon>
        <taxon>Oomycota</taxon>
        <taxon>Peronosporomycetes</taxon>
        <taxon>Peronosporales</taxon>
        <taxon>Peronosporaceae</taxon>
        <taxon>Hyaloperonospora</taxon>
    </lineage>
</organism>
<dbReference type="InParanoid" id="M4BDF7"/>
<dbReference type="VEuPathDB" id="FungiDB:HpaG804324"/>
<proteinExistence type="predicted"/>
<evidence type="ECO:0000313" key="1">
    <source>
        <dbReference type="EnsemblProtists" id="HpaP804324"/>
    </source>
</evidence>
<keyword evidence="2" id="KW-1185">Reference proteome</keyword>
<dbReference type="STRING" id="559515.M4BDF7"/>
<dbReference type="HOGENOM" id="CLU_2297085_0_0_1"/>
<reference evidence="1" key="2">
    <citation type="submission" date="2015-06" db="UniProtKB">
        <authorList>
            <consortium name="EnsemblProtists"/>
        </authorList>
    </citation>
    <scope>IDENTIFICATION</scope>
    <source>
        <strain evidence="1">Emoy2</strain>
    </source>
</reference>